<sequence>MALTAFAEITPAVEPDSALTVAGLVLTSPGSAYPRLLRQQLPPVCDPERLRCRLTSFDSPSESSLPKCRRDWEWTGKRGTCRVTGQWSLPWRSLISSCQAFGYLKAGAVNLLPSRGKAQSV</sequence>
<dbReference type="EMBL" id="JACASE010000016">
    <property type="protein sequence ID" value="KAF6401434.1"/>
    <property type="molecule type" value="Genomic_DNA"/>
</dbReference>
<organism evidence="1 2">
    <name type="scientific">Rousettus aegyptiacus</name>
    <name type="common">Egyptian fruit bat</name>
    <name type="synonym">Pteropus aegyptiacus</name>
    <dbReference type="NCBI Taxonomy" id="9407"/>
    <lineage>
        <taxon>Eukaryota</taxon>
        <taxon>Metazoa</taxon>
        <taxon>Chordata</taxon>
        <taxon>Craniata</taxon>
        <taxon>Vertebrata</taxon>
        <taxon>Euteleostomi</taxon>
        <taxon>Mammalia</taxon>
        <taxon>Eutheria</taxon>
        <taxon>Laurasiatheria</taxon>
        <taxon>Chiroptera</taxon>
        <taxon>Yinpterochiroptera</taxon>
        <taxon>Pteropodoidea</taxon>
        <taxon>Pteropodidae</taxon>
        <taxon>Rousettinae</taxon>
        <taxon>Rousettus</taxon>
    </lineage>
</organism>
<evidence type="ECO:0000313" key="1">
    <source>
        <dbReference type="EMBL" id="KAF6401434.1"/>
    </source>
</evidence>
<keyword evidence="2" id="KW-1185">Reference proteome</keyword>
<evidence type="ECO:0000313" key="2">
    <source>
        <dbReference type="Proteomes" id="UP000593571"/>
    </source>
</evidence>
<gene>
    <name evidence="1" type="ORF">HJG63_009540</name>
</gene>
<reference evidence="1 2" key="1">
    <citation type="journal article" date="2020" name="Nature">
        <title>Six reference-quality genomes reveal evolution of bat adaptations.</title>
        <authorList>
            <person name="Jebb D."/>
            <person name="Huang Z."/>
            <person name="Pippel M."/>
            <person name="Hughes G.M."/>
            <person name="Lavrichenko K."/>
            <person name="Devanna P."/>
            <person name="Winkler S."/>
            <person name="Jermiin L.S."/>
            <person name="Skirmuntt E.C."/>
            <person name="Katzourakis A."/>
            <person name="Burkitt-Gray L."/>
            <person name="Ray D.A."/>
            <person name="Sullivan K.A.M."/>
            <person name="Roscito J.G."/>
            <person name="Kirilenko B.M."/>
            <person name="Davalos L.M."/>
            <person name="Corthals A.P."/>
            <person name="Power M.L."/>
            <person name="Jones G."/>
            <person name="Ransome R.D."/>
            <person name="Dechmann D.K.N."/>
            <person name="Locatelli A.G."/>
            <person name="Puechmaille S.J."/>
            <person name="Fedrigo O."/>
            <person name="Jarvis E.D."/>
            <person name="Hiller M."/>
            <person name="Vernes S.C."/>
            <person name="Myers E.W."/>
            <person name="Teeling E.C."/>
        </authorList>
    </citation>
    <scope>NUCLEOTIDE SEQUENCE [LARGE SCALE GENOMIC DNA]</scope>
    <source>
        <strain evidence="1">MRouAeg1</strain>
        <tissue evidence="1">Muscle</tissue>
    </source>
</reference>
<proteinExistence type="predicted"/>
<dbReference type="AlphaFoldDB" id="A0A7J8BRR4"/>
<accession>A0A7J8BRR4</accession>
<comment type="caution">
    <text evidence="1">The sequence shown here is derived from an EMBL/GenBank/DDBJ whole genome shotgun (WGS) entry which is preliminary data.</text>
</comment>
<dbReference type="Proteomes" id="UP000593571">
    <property type="component" value="Unassembled WGS sequence"/>
</dbReference>
<name>A0A7J8BRR4_ROUAE</name>
<protein>
    <submittedName>
        <fullName evidence="1">Uncharacterized protein</fullName>
    </submittedName>
</protein>